<dbReference type="CDD" id="cd00006">
    <property type="entry name" value="PTS_IIA_man"/>
    <property type="match status" value="1"/>
</dbReference>
<dbReference type="PROSITE" id="PS51096">
    <property type="entry name" value="PTS_EIIA_TYPE_4"/>
    <property type="match status" value="1"/>
</dbReference>
<evidence type="ECO:0000256" key="6">
    <source>
        <dbReference type="ARBA" id="ARBA00022683"/>
    </source>
</evidence>
<keyword evidence="7" id="KW-0418">Kinase</keyword>
<evidence type="ECO:0000259" key="8">
    <source>
        <dbReference type="PROSITE" id="PS51096"/>
    </source>
</evidence>
<dbReference type="InterPro" id="IPR051471">
    <property type="entry name" value="Bacterial_PTS_sugar_comp"/>
</dbReference>
<dbReference type="InterPro" id="IPR036662">
    <property type="entry name" value="PTS_EIIA_man-typ_sf"/>
</dbReference>
<organism evidence="9 10">
    <name type="scientific">Streptococcus oralis subsp. oralis</name>
    <dbReference type="NCBI Taxonomy" id="1891914"/>
    <lineage>
        <taxon>Bacteria</taxon>
        <taxon>Bacillati</taxon>
        <taxon>Bacillota</taxon>
        <taxon>Bacilli</taxon>
        <taxon>Lactobacillales</taxon>
        <taxon>Streptococcaceae</taxon>
        <taxon>Streptococcus</taxon>
    </lineage>
</organism>
<dbReference type="PANTHER" id="PTHR33799:SF1">
    <property type="entry name" value="PTS SYSTEM MANNOSE-SPECIFIC EIIAB COMPONENT-RELATED"/>
    <property type="match status" value="1"/>
</dbReference>
<dbReference type="GO" id="GO:0005737">
    <property type="term" value="C:cytoplasm"/>
    <property type="evidence" value="ECO:0007669"/>
    <property type="project" value="UniProtKB-SubCell"/>
</dbReference>
<comment type="caution">
    <text evidence="9">The sequence shown here is derived from an EMBL/GenBank/DDBJ whole genome shotgun (WGS) entry which is preliminary data.</text>
</comment>
<dbReference type="Pfam" id="PF03610">
    <property type="entry name" value="EIIA-man"/>
    <property type="match status" value="1"/>
</dbReference>
<evidence type="ECO:0000256" key="3">
    <source>
        <dbReference type="ARBA" id="ARBA00022490"/>
    </source>
</evidence>
<dbReference type="PANTHER" id="PTHR33799">
    <property type="entry name" value="PTS PERMEASE-RELATED-RELATED"/>
    <property type="match status" value="1"/>
</dbReference>
<gene>
    <name evidence="9" type="ORF">B7717_01495</name>
</gene>
<dbReference type="GO" id="GO:0009401">
    <property type="term" value="P:phosphoenolpyruvate-dependent sugar phosphotransferase system"/>
    <property type="evidence" value="ECO:0007669"/>
    <property type="project" value="UniProtKB-KW"/>
</dbReference>
<dbReference type="RefSeq" id="WP_084944045.1">
    <property type="nucleotide sequence ID" value="NZ_NCUO01000009.1"/>
</dbReference>
<dbReference type="GO" id="GO:0016301">
    <property type="term" value="F:kinase activity"/>
    <property type="evidence" value="ECO:0007669"/>
    <property type="project" value="UniProtKB-KW"/>
</dbReference>
<keyword evidence="3" id="KW-0963">Cytoplasm</keyword>
<keyword evidence="4" id="KW-0762">Sugar transport</keyword>
<reference evidence="9 10" key="1">
    <citation type="journal article" date="2016" name="Eur. J. Clin. Microbiol. Infect. Dis.">
        <title>Whole genome sequencing as a tool for phylogenetic analysis of clinical strains of Mitis group streptococci.</title>
        <authorList>
            <person name="Rasmussen L.H."/>
            <person name="Dargis R."/>
            <person name="Hojholt K."/>
            <person name="Christensen J.J."/>
            <person name="Skovgaard O."/>
            <person name="Justesen U.S."/>
            <person name="Rosenvinge F.S."/>
            <person name="Moser C."/>
            <person name="Lukjancenko O."/>
            <person name="Rasmussen S."/>
            <person name="Nielsen X.C."/>
        </authorList>
    </citation>
    <scope>NUCLEOTIDE SEQUENCE [LARGE SCALE GENOMIC DNA]</scope>
    <source>
        <strain evidence="9 10">OD_336064_07</strain>
    </source>
</reference>
<evidence type="ECO:0000313" key="9">
    <source>
        <dbReference type="EMBL" id="ORO62656.1"/>
    </source>
</evidence>
<name>A0A1X1HP11_STROR</name>
<dbReference type="Gene3D" id="3.40.50.510">
    <property type="entry name" value="Phosphotransferase system, mannose-type IIA component"/>
    <property type="match status" value="1"/>
</dbReference>
<dbReference type="SUPFAM" id="SSF53062">
    <property type="entry name" value="PTS system fructose IIA component-like"/>
    <property type="match status" value="1"/>
</dbReference>
<protein>
    <submittedName>
        <fullName evidence="9">PTS N-acetylgalactosamine transporter subunit IIA</fullName>
    </submittedName>
</protein>
<dbReference type="InterPro" id="IPR033887">
    <property type="entry name" value="PTS_IIA_man"/>
</dbReference>
<dbReference type="GO" id="GO:0016020">
    <property type="term" value="C:membrane"/>
    <property type="evidence" value="ECO:0007669"/>
    <property type="project" value="InterPro"/>
</dbReference>
<dbReference type="EMBL" id="NCUO01000009">
    <property type="protein sequence ID" value="ORO62656.1"/>
    <property type="molecule type" value="Genomic_DNA"/>
</dbReference>
<evidence type="ECO:0000256" key="2">
    <source>
        <dbReference type="ARBA" id="ARBA00022448"/>
    </source>
</evidence>
<evidence type="ECO:0000256" key="5">
    <source>
        <dbReference type="ARBA" id="ARBA00022679"/>
    </source>
</evidence>
<accession>A0A1X1HP11</accession>
<feature type="domain" description="PTS EIIA type-4" evidence="8">
    <location>
        <begin position="1"/>
        <end position="122"/>
    </location>
</feature>
<dbReference type="Proteomes" id="UP000193121">
    <property type="component" value="Unassembled WGS sequence"/>
</dbReference>
<proteinExistence type="predicted"/>
<keyword evidence="2" id="KW-0813">Transport</keyword>
<evidence type="ECO:0000313" key="10">
    <source>
        <dbReference type="Proteomes" id="UP000193121"/>
    </source>
</evidence>
<keyword evidence="6" id="KW-0598">Phosphotransferase system</keyword>
<sequence>MKIVLVGHGHFATGIYSSLQLIAGDQENVEAIDFVEGMSADELKQKILLAISNEEKVLILSDLLGGTPFKVSSTIMVENPTKTMNVLSGLNLAMLMEAVFARMAHGFDEVADKAVAAAQSGVVNGKELFSTDVEAEEEDFESGI</sequence>
<dbReference type="AlphaFoldDB" id="A0A1X1HP11"/>
<comment type="subcellular location">
    <subcellularLocation>
        <location evidence="1">Cytoplasm</location>
    </subcellularLocation>
</comment>
<evidence type="ECO:0000256" key="7">
    <source>
        <dbReference type="ARBA" id="ARBA00022777"/>
    </source>
</evidence>
<evidence type="ECO:0000256" key="4">
    <source>
        <dbReference type="ARBA" id="ARBA00022597"/>
    </source>
</evidence>
<dbReference type="InterPro" id="IPR004701">
    <property type="entry name" value="PTS_EIIA_man-typ"/>
</dbReference>
<evidence type="ECO:0000256" key="1">
    <source>
        <dbReference type="ARBA" id="ARBA00004496"/>
    </source>
</evidence>
<keyword evidence="5" id="KW-0808">Transferase</keyword>